<name>T2IA94_CROWT</name>
<dbReference type="Proteomes" id="UP000018348">
    <property type="component" value="Unassembled WGS sequence"/>
</dbReference>
<evidence type="ECO:0000313" key="2">
    <source>
        <dbReference type="Proteomes" id="UP000018348"/>
    </source>
</evidence>
<dbReference type="EMBL" id="CAQK01000302">
    <property type="protein sequence ID" value="CCQ50421.1"/>
    <property type="molecule type" value="Genomic_DNA"/>
</dbReference>
<proteinExistence type="predicted"/>
<comment type="caution">
    <text evidence="1">The sequence shown here is derived from an EMBL/GenBank/DDBJ whole genome shotgun (WGS) entry which is preliminary data.</text>
</comment>
<protein>
    <submittedName>
        <fullName evidence="1">Uncharacterized protein</fullName>
    </submittedName>
</protein>
<dbReference type="AlphaFoldDB" id="T2IA94"/>
<reference evidence="1 2" key="1">
    <citation type="submission" date="2013-01" db="EMBL/GenBank/DDBJ databases">
        <authorList>
            <person name="Bench S."/>
        </authorList>
    </citation>
    <scope>NUCLEOTIDE SEQUENCE [LARGE SCALE GENOMIC DNA]</scope>
    <source>
        <strain evidence="1 2">WH 8502</strain>
    </source>
</reference>
<evidence type="ECO:0000313" key="1">
    <source>
        <dbReference type="EMBL" id="CCQ50421.1"/>
    </source>
</evidence>
<gene>
    <name evidence="1" type="ORF">CWATWH8502_1364</name>
</gene>
<reference evidence="1 2" key="2">
    <citation type="submission" date="2013-09" db="EMBL/GenBank/DDBJ databases">
        <title>Whole genome comparison of six Crocosphaera watsonii strains with differing phenotypes.</title>
        <authorList>
            <person name="Bench S.R."/>
            <person name="Heller P."/>
            <person name="Frank I."/>
            <person name="Arciniega M."/>
            <person name="Shilova I.N."/>
            <person name="Zehr J.P."/>
        </authorList>
    </citation>
    <scope>NUCLEOTIDE SEQUENCE [LARGE SCALE GENOMIC DNA]</scope>
    <source>
        <strain evidence="1 2">WH 8502</strain>
    </source>
</reference>
<organism evidence="1 2">
    <name type="scientific">Crocosphaera watsonii WH 8502</name>
    <dbReference type="NCBI Taxonomy" id="423474"/>
    <lineage>
        <taxon>Bacteria</taxon>
        <taxon>Bacillati</taxon>
        <taxon>Cyanobacteriota</taxon>
        <taxon>Cyanophyceae</taxon>
        <taxon>Oscillatoriophycideae</taxon>
        <taxon>Chroococcales</taxon>
        <taxon>Aphanothecaceae</taxon>
        <taxon>Crocosphaera</taxon>
    </lineage>
</organism>
<accession>T2IA94</accession>
<sequence length="39" mass="4590">MFLPTNIFTEKMKLTGNNINTENVHLRKGYIFLINTISY</sequence>